<name>A0A9P8BZD2_9FUNG</name>
<comment type="caution">
    <text evidence="2">The sequence shown here is derived from an EMBL/GenBank/DDBJ whole genome shotgun (WGS) entry which is preliminary data.</text>
</comment>
<feature type="compositionally biased region" description="Low complexity" evidence="1">
    <location>
        <begin position="60"/>
        <end position="72"/>
    </location>
</feature>
<protein>
    <submittedName>
        <fullName evidence="2">Uncharacterized protein</fullName>
    </submittedName>
</protein>
<feature type="region of interest" description="Disordered" evidence="1">
    <location>
        <begin position="53"/>
        <end position="72"/>
    </location>
</feature>
<organism evidence="2 3">
    <name type="scientific">Linnemannia hyalina</name>
    <dbReference type="NCBI Taxonomy" id="64524"/>
    <lineage>
        <taxon>Eukaryota</taxon>
        <taxon>Fungi</taxon>
        <taxon>Fungi incertae sedis</taxon>
        <taxon>Mucoromycota</taxon>
        <taxon>Mortierellomycotina</taxon>
        <taxon>Mortierellomycetes</taxon>
        <taxon>Mortierellales</taxon>
        <taxon>Mortierellaceae</taxon>
        <taxon>Linnemannia</taxon>
    </lineage>
</organism>
<feature type="region of interest" description="Disordered" evidence="1">
    <location>
        <begin position="881"/>
        <end position="927"/>
    </location>
</feature>
<dbReference type="EMBL" id="JAHRHY010000003">
    <property type="protein sequence ID" value="KAG9071247.1"/>
    <property type="molecule type" value="Genomic_DNA"/>
</dbReference>
<keyword evidence="3" id="KW-1185">Reference proteome</keyword>
<evidence type="ECO:0000313" key="2">
    <source>
        <dbReference type="EMBL" id="KAG9071247.1"/>
    </source>
</evidence>
<gene>
    <name evidence="2" type="ORF">KI688_008793</name>
</gene>
<sequence>MDSIWQLDSLDWSTEELLDPSRDPTFSLFFDKTHPLTHSTSEVDPDNTDLIVPDPDSTEDVASVPSPTPSADTTTADMLRTTLEHWLKQSLASSLSDLASLYVAGHPLCSIPPEVAPLVSVNVLYHVYEQYGCLPARISSIDYDTPLPTYLIELPSASSFLTLRVAVSWPTLKHRTAISQYRLAAGNLSIQAALSYEQPMFTNVKSYLCNNLQLRRMGLADSSPVHQQDTCAPAKDLIPAPFDIWPSAIYSSTPSDKITSGDAELNRRAWPAIRCIKLQDQFTPSNTSERTKEPSNNVPLFLTQRETDSGEGLERFEPTLLMKRFKKWRGEVQDEQHLPDDLDADLGALDLEEDLRLLEEEGEFLFRNEMDVEDYKGLCPKHDLRRMLKAASGEDAAADNIMEQFLRMEHDDVPTTPTTCDDQEALFDGIGTGGMLLAGQGSVIDLSRVVGWTALNADVLSSTTMESVRAMVDPDFVLEQDLAGSSGKVDRGTLKQIWPRLKRDQQVRLLGQLARMLVVVWDNFNILDDDPRDDPTTQQGLAPGKVDASTDDYEEIHRQTRPDVAGPWVRQDPVEQIETVSISVRQSAEERLRLLEDEFMNRSFLDAVHEAARPVQSQSDGHGGHGQDVNDPLTRPSKDLLTVHAASGGISLAEHVRPQWDLNDIDTAQRMTTTRTRAKESYFAQDKTFILPLRPDSTLECGSVRPFDFSLDDLLIQTDIRPGVAPSSSLLLQDPKIIGVSRWKSIGPRPPSTPFVPPPKDLLPRSTNVFQTTAQGSPYPLVHLFSLPDVFCPVQFGGQEEQVEEEEQVGLAHALARLLAKQRPLAAEFLTEEVEDKERRMYHRWMATWHERSPRAPKATRTRFEMMKILREHCQHGRRLFGQVQGDDNNRDDQDYYYGREGGREGSNSIPRRQQPENKEGADFTTALPSSARCSRCRDEWNEQERTRQEKEQFHKACQVWDKLAADSDQLQRKEGERQRWEYGYGQKRTVDDAKQTQWNQVGKEEANLALEGLGLSNAQQHSLAQLLGLGLGLGLGSVGYAGGGVGMGKSTLIKVEERGAINHNDDVEGKLIPGTTTAETRTMTHPWRLSGEEQAIVESHLWGTMRQ</sequence>
<dbReference type="Proteomes" id="UP000707451">
    <property type="component" value="Unassembled WGS sequence"/>
</dbReference>
<proteinExistence type="predicted"/>
<dbReference type="OrthoDB" id="2445316at2759"/>
<feature type="region of interest" description="Disordered" evidence="1">
    <location>
        <begin position="529"/>
        <end position="548"/>
    </location>
</feature>
<feature type="region of interest" description="Disordered" evidence="1">
    <location>
        <begin position="612"/>
        <end position="636"/>
    </location>
</feature>
<dbReference type="AlphaFoldDB" id="A0A9P8BZD2"/>
<evidence type="ECO:0000256" key="1">
    <source>
        <dbReference type="SAM" id="MobiDB-lite"/>
    </source>
</evidence>
<evidence type="ECO:0000313" key="3">
    <source>
        <dbReference type="Proteomes" id="UP000707451"/>
    </source>
</evidence>
<accession>A0A9P8BZD2</accession>
<reference evidence="2" key="1">
    <citation type="submission" date="2021-06" db="EMBL/GenBank/DDBJ databases">
        <title>Genome Sequence of Mortierella hyaline Strain SCG-10, a Cold-Adapted, Nitrate-Reducing Fungus Isolated from Soil in Minnesota, USA.</title>
        <authorList>
            <person name="Aldossari N."/>
        </authorList>
    </citation>
    <scope>NUCLEOTIDE SEQUENCE</scope>
    <source>
        <strain evidence="2">SCG-10</strain>
    </source>
</reference>